<gene>
    <name evidence="2" type="ORF">Wenmar_01929</name>
</gene>
<keyword evidence="3" id="KW-1185">Reference proteome</keyword>
<dbReference type="EMBL" id="AONG01000009">
    <property type="protein sequence ID" value="KIQ69565.1"/>
    <property type="molecule type" value="Genomic_DNA"/>
</dbReference>
<dbReference type="RefSeq" id="WP_018303699.1">
    <property type="nucleotide sequence ID" value="NZ_KB902299.1"/>
</dbReference>
<dbReference type="InterPro" id="IPR007076">
    <property type="entry name" value="TfoX_N"/>
</dbReference>
<dbReference type="eggNOG" id="COG3070">
    <property type="taxonomic scope" value="Bacteria"/>
</dbReference>
<comment type="caution">
    <text evidence="2">The sequence shown here is derived from an EMBL/GenBank/DDBJ whole genome shotgun (WGS) entry which is preliminary data.</text>
</comment>
<dbReference type="AlphaFoldDB" id="A0A0D0NMN2"/>
<organism evidence="2 3">
    <name type="scientific">Wenxinia marina DSM 24838</name>
    <dbReference type="NCBI Taxonomy" id="1123501"/>
    <lineage>
        <taxon>Bacteria</taxon>
        <taxon>Pseudomonadati</taxon>
        <taxon>Pseudomonadota</taxon>
        <taxon>Alphaproteobacteria</taxon>
        <taxon>Rhodobacterales</taxon>
        <taxon>Roseobacteraceae</taxon>
        <taxon>Wenxinia</taxon>
    </lineage>
</organism>
<reference evidence="2 3" key="1">
    <citation type="submission" date="2013-01" db="EMBL/GenBank/DDBJ databases">
        <authorList>
            <person name="Fiebig A."/>
            <person name="Goeker M."/>
            <person name="Klenk H.-P.P."/>
        </authorList>
    </citation>
    <scope>NUCLEOTIDE SEQUENCE [LARGE SCALE GENOMIC DNA]</scope>
    <source>
        <strain evidence="2 3">DSM 24838</strain>
    </source>
</reference>
<dbReference type="Gene3D" id="3.30.1460.30">
    <property type="entry name" value="YgaC/TfoX-N like chaperone"/>
    <property type="match status" value="1"/>
</dbReference>
<dbReference type="Pfam" id="PF04993">
    <property type="entry name" value="TfoX_N"/>
    <property type="match status" value="1"/>
</dbReference>
<evidence type="ECO:0000259" key="1">
    <source>
        <dbReference type="Pfam" id="PF04993"/>
    </source>
</evidence>
<name>A0A0D0NMN2_9RHOB</name>
<proteinExistence type="predicted"/>
<sequence length="107" mass="11537">MAVSAEDADFARELFAGVGPLTTRRMMGGLCLYADGTIFAIVRSDGAILLKGAGAMATRMEADGWEKWDYVRSNGARGAMPYWLLPDDVYDDPDRASALARDALACL</sequence>
<feature type="domain" description="TfoX N-terminal" evidence="1">
    <location>
        <begin position="13"/>
        <end position="105"/>
    </location>
</feature>
<dbReference type="STRING" id="1123501.Wenmar_01929"/>
<protein>
    <submittedName>
        <fullName evidence="2">Regulator</fullName>
    </submittedName>
</protein>
<accession>A0A0D0NMN2</accession>
<evidence type="ECO:0000313" key="3">
    <source>
        <dbReference type="Proteomes" id="UP000035100"/>
    </source>
</evidence>
<evidence type="ECO:0000313" key="2">
    <source>
        <dbReference type="EMBL" id="KIQ69565.1"/>
    </source>
</evidence>
<dbReference type="Proteomes" id="UP000035100">
    <property type="component" value="Unassembled WGS sequence"/>
</dbReference>
<dbReference type="SUPFAM" id="SSF159894">
    <property type="entry name" value="YgaC/TfoX-N like"/>
    <property type="match status" value="1"/>
</dbReference>
<dbReference type="OrthoDB" id="1524907at2"/>